<organism evidence="5">
    <name type="scientific">Nyssomyia neivai</name>
    <dbReference type="NCBI Taxonomy" id="330878"/>
    <lineage>
        <taxon>Eukaryota</taxon>
        <taxon>Metazoa</taxon>
        <taxon>Ecdysozoa</taxon>
        <taxon>Arthropoda</taxon>
        <taxon>Hexapoda</taxon>
        <taxon>Insecta</taxon>
        <taxon>Pterygota</taxon>
        <taxon>Neoptera</taxon>
        <taxon>Endopterygota</taxon>
        <taxon>Diptera</taxon>
        <taxon>Nematocera</taxon>
        <taxon>Psychodoidea</taxon>
        <taxon>Psychodidae</taxon>
        <taxon>Nyssomyia</taxon>
    </lineage>
</organism>
<dbReference type="InterPro" id="IPR027417">
    <property type="entry name" value="P-loop_NTPase"/>
</dbReference>
<evidence type="ECO:0000256" key="4">
    <source>
        <dbReference type="ARBA" id="ARBA00048098"/>
    </source>
</evidence>
<dbReference type="InterPro" id="IPR001806">
    <property type="entry name" value="Small_GTPase"/>
</dbReference>
<protein>
    <recommendedName>
        <fullName evidence="2">small monomeric GTPase</fullName>
        <ecNumber evidence="2">3.6.5.2</ecNumber>
    </recommendedName>
</protein>
<evidence type="ECO:0000313" key="5">
    <source>
        <dbReference type="EMBL" id="JAV07880.1"/>
    </source>
</evidence>
<dbReference type="InterPro" id="IPR051065">
    <property type="entry name" value="Ras-related_GTPase"/>
</dbReference>
<dbReference type="PROSITE" id="PS51421">
    <property type="entry name" value="RAS"/>
    <property type="match status" value="1"/>
</dbReference>
<dbReference type="EC" id="3.6.5.2" evidence="2"/>
<dbReference type="PROSITE" id="PS51419">
    <property type="entry name" value="RAB"/>
    <property type="match status" value="1"/>
</dbReference>
<comment type="similarity">
    <text evidence="1">Belongs to the small GTPase superfamily. Ras family.</text>
</comment>
<dbReference type="GO" id="GO:0005525">
    <property type="term" value="F:GTP binding"/>
    <property type="evidence" value="ECO:0007669"/>
    <property type="project" value="InterPro"/>
</dbReference>
<dbReference type="InterPro" id="IPR005225">
    <property type="entry name" value="Small_GTP-bd"/>
</dbReference>
<dbReference type="NCBIfam" id="TIGR00231">
    <property type="entry name" value="small_GTP"/>
    <property type="match status" value="1"/>
</dbReference>
<dbReference type="EMBL" id="GFDF01006204">
    <property type="protein sequence ID" value="JAV07880.1"/>
    <property type="molecule type" value="Transcribed_RNA"/>
</dbReference>
<dbReference type="SMART" id="SM00173">
    <property type="entry name" value="RAS"/>
    <property type="match status" value="1"/>
</dbReference>
<dbReference type="GO" id="GO:0003925">
    <property type="term" value="F:G protein activity"/>
    <property type="evidence" value="ECO:0007669"/>
    <property type="project" value="UniProtKB-EC"/>
</dbReference>
<dbReference type="PRINTS" id="PR00449">
    <property type="entry name" value="RASTRNSFRMNG"/>
</dbReference>
<name>A0A1L8DNG2_9DIPT</name>
<comment type="catalytic activity">
    <reaction evidence="4">
        <text>GTP + H2O = GDP + phosphate + H(+)</text>
        <dbReference type="Rhea" id="RHEA:19669"/>
        <dbReference type="ChEBI" id="CHEBI:15377"/>
        <dbReference type="ChEBI" id="CHEBI:15378"/>
        <dbReference type="ChEBI" id="CHEBI:37565"/>
        <dbReference type="ChEBI" id="CHEBI:43474"/>
        <dbReference type="ChEBI" id="CHEBI:58189"/>
        <dbReference type="EC" id="3.6.5.2"/>
    </reaction>
</comment>
<keyword evidence="3" id="KW-0378">Hydrolase</keyword>
<dbReference type="PANTHER" id="PTHR45704">
    <property type="entry name" value="RAS-LIKE FAMILY MEMBER 11"/>
    <property type="match status" value="1"/>
</dbReference>
<evidence type="ECO:0000256" key="3">
    <source>
        <dbReference type="ARBA" id="ARBA00022801"/>
    </source>
</evidence>
<dbReference type="Pfam" id="PF00071">
    <property type="entry name" value="Ras"/>
    <property type="match status" value="1"/>
</dbReference>
<accession>A0A1L8DNG2</accession>
<dbReference type="AlphaFoldDB" id="A0A1L8DNG2"/>
<reference evidence="5" key="1">
    <citation type="submission" date="2016-12" db="EMBL/GenBank/DDBJ databases">
        <title>An insight into the sialome and mialome of the sand fly, Nyssomyia neivai.</title>
        <authorList>
            <person name="Sebastian V."/>
            <person name="Goulart T.M."/>
            <person name="Oliveira W."/>
            <person name="Calvo E."/>
            <person name="Oliveira L.F."/>
            <person name="Pinto M.C."/>
            <person name="Rosselino A.M."/>
            <person name="Ribeiro J.M."/>
        </authorList>
    </citation>
    <scope>NUCLEOTIDE SEQUENCE</scope>
</reference>
<dbReference type="Gene3D" id="3.40.50.300">
    <property type="entry name" value="P-loop containing nucleotide triphosphate hydrolases"/>
    <property type="match status" value="1"/>
</dbReference>
<evidence type="ECO:0000256" key="1">
    <source>
        <dbReference type="ARBA" id="ARBA00008344"/>
    </source>
</evidence>
<dbReference type="SMART" id="SM00174">
    <property type="entry name" value="RHO"/>
    <property type="match status" value="1"/>
</dbReference>
<dbReference type="SUPFAM" id="SSF52540">
    <property type="entry name" value="P-loop containing nucleoside triphosphate hydrolases"/>
    <property type="match status" value="1"/>
</dbReference>
<evidence type="ECO:0000256" key="2">
    <source>
        <dbReference type="ARBA" id="ARBA00011984"/>
    </source>
</evidence>
<dbReference type="SMART" id="SM00175">
    <property type="entry name" value="RAB"/>
    <property type="match status" value="1"/>
</dbReference>
<proteinExistence type="inferred from homology"/>
<sequence length="211" mass="23810">MTSRGIRRKKSSLSEVKIAVIGAPGVGKSALTVRFLTKRYIGEYDHHSENRYRHEAAVDNEPVLFEILDTCPKADDDDEQVTNQTEAVQWADGLLLVYSITDRRSFNYIRRTRENLHTDSPPVVLVGNKVDMIHGRQISTLEGEILAKDFECKFSEVSAAEHVGQVRDTFDDICREVLAARRKSKQSLLDRMLGGTRVYSRGKSDSALPKD</sequence>